<evidence type="ECO:0000313" key="3">
    <source>
        <dbReference type="Proteomes" id="UP000784294"/>
    </source>
</evidence>
<protein>
    <recommendedName>
        <fullName evidence="1">CFAP74 third Ig-like domain-containing protein</fullName>
    </recommendedName>
</protein>
<dbReference type="AlphaFoldDB" id="A0A3S5C089"/>
<name>A0A3S5C089_9PLAT</name>
<organism evidence="2 3">
    <name type="scientific">Protopolystoma xenopodis</name>
    <dbReference type="NCBI Taxonomy" id="117903"/>
    <lineage>
        <taxon>Eukaryota</taxon>
        <taxon>Metazoa</taxon>
        <taxon>Spiralia</taxon>
        <taxon>Lophotrochozoa</taxon>
        <taxon>Platyhelminthes</taxon>
        <taxon>Monogenea</taxon>
        <taxon>Polyopisthocotylea</taxon>
        <taxon>Polystomatidea</taxon>
        <taxon>Polystomatidae</taxon>
        <taxon>Protopolystoma</taxon>
    </lineage>
</organism>
<dbReference type="PANTHER" id="PTHR22538">
    <property type="entry name" value="CILIA- AND FLAGELLA-ASSOCIATED PROTEIN 74"/>
    <property type="match status" value="1"/>
</dbReference>
<gene>
    <name evidence="2" type="ORF">PXEA_LOCUS20521</name>
</gene>
<accession>A0A3S5C089</accession>
<feature type="domain" description="CFAP74 third Ig-like" evidence="1">
    <location>
        <begin position="86"/>
        <end position="143"/>
    </location>
</feature>
<sequence>MFLEVASTFTCSPAEACRIGPHEAKKLSLTWKPICMPELDVIESPEETAYFELMFINSSDSDTEATTEAHPPIRIQAVGRKQNLSVWVQNNEIDMGICWYDRLYQDIIVIQNRSNSAVKVQVDTPFPLKDHLQVMPKVGYVQVGGYLGYRSTSLFTLPQYPAQLLKSYLQYHALVSGAI</sequence>
<evidence type="ECO:0000313" key="2">
    <source>
        <dbReference type="EMBL" id="VEL27081.1"/>
    </source>
</evidence>
<evidence type="ECO:0000259" key="1">
    <source>
        <dbReference type="Pfam" id="PF24778"/>
    </source>
</evidence>
<reference evidence="2" key="1">
    <citation type="submission" date="2018-11" db="EMBL/GenBank/DDBJ databases">
        <authorList>
            <consortium name="Pathogen Informatics"/>
        </authorList>
    </citation>
    <scope>NUCLEOTIDE SEQUENCE</scope>
</reference>
<dbReference type="OrthoDB" id="545169at2759"/>
<dbReference type="EMBL" id="CAAALY010084770">
    <property type="protein sequence ID" value="VEL27081.1"/>
    <property type="molecule type" value="Genomic_DNA"/>
</dbReference>
<dbReference type="PANTHER" id="PTHR22538:SF0">
    <property type="entry name" value="CILIA- AND FLAGELLA-ASSOCIATED PROTEIN 74"/>
    <property type="match status" value="1"/>
</dbReference>
<proteinExistence type="predicted"/>
<keyword evidence="3" id="KW-1185">Reference proteome</keyword>
<dbReference type="InterPro" id="IPR056307">
    <property type="entry name" value="Ig-CFAP74_3rd"/>
</dbReference>
<dbReference type="Pfam" id="PF24778">
    <property type="entry name" value="Ig-CFAP74_3rd"/>
    <property type="match status" value="1"/>
</dbReference>
<dbReference type="Proteomes" id="UP000784294">
    <property type="component" value="Unassembled WGS sequence"/>
</dbReference>
<comment type="caution">
    <text evidence="2">The sequence shown here is derived from an EMBL/GenBank/DDBJ whole genome shotgun (WGS) entry which is preliminary data.</text>
</comment>